<evidence type="ECO:0000313" key="2">
    <source>
        <dbReference type="Proteomes" id="UP001612928"/>
    </source>
</evidence>
<gene>
    <name evidence="1" type="ORF">ACIBP5_02905</name>
</gene>
<comment type="caution">
    <text evidence="1">The sequence shown here is derived from an EMBL/GenBank/DDBJ whole genome shotgun (WGS) entry which is preliminary data.</text>
</comment>
<name>A0ABW7ZY14_9ACTN</name>
<reference evidence="1 2" key="1">
    <citation type="submission" date="2024-10" db="EMBL/GenBank/DDBJ databases">
        <title>The Natural Products Discovery Center: Release of the First 8490 Sequenced Strains for Exploring Actinobacteria Biosynthetic Diversity.</title>
        <authorList>
            <person name="Kalkreuter E."/>
            <person name="Kautsar S.A."/>
            <person name="Yang D."/>
            <person name="Bader C.D."/>
            <person name="Teijaro C.N."/>
            <person name="Fluegel L."/>
            <person name="Davis C.M."/>
            <person name="Simpson J.R."/>
            <person name="Lauterbach L."/>
            <person name="Steele A.D."/>
            <person name="Gui C."/>
            <person name="Meng S."/>
            <person name="Li G."/>
            <person name="Viehrig K."/>
            <person name="Ye F."/>
            <person name="Su P."/>
            <person name="Kiefer A.F."/>
            <person name="Nichols A."/>
            <person name="Cepeda A.J."/>
            <person name="Yan W."/>
            <person name="Fan B."/>
            <person name="Jiang Y."/>
            <person name="Adhikari A."/>
            <person name="Zheng C.-J."/>
            <person name="Schuster L."/>
            <person name="Cowan T.M."/>
            <person name="Smanski M.J."/>
            <person name="Chevrette M.G."/>
            <person name="De Carvalho L.P.S."/>
            <person name="Shen B."/>
        </authorList>
    </citation>
    <scope>NUCLEOTIDE SEQUENCE [LARGE SCALE GENOMIC DNA]</scope>
    <source>
        <strain evidence="1 2">NPDC049503</strain>
    </source>
</reference>
<dbReference type="EMBL" id="JBITMB010000001">
    <property type="protein sequence ID" value="MFI7438897.1"/>
    <property type="molecule type" value="Genomic_DNA"/>
</dbReference>
<sequence>MAGLSLQYRALEDGEAAANRLSKHFRELGTGYPAGTTASSIFGDLDDSSALAGLVNELETEAGDEMGAAQSKLSSVGSALDKVWTYVRRADTADV</sequence>
<protein>
    <recommendedName>
        <fullName evidence="3">Excreted virulence factor EspC, type VII ESX diderm</fullName>
    </recommendedName>
</protein>
<dbReference type="Proteomes" id="UP001612928">
    <property type="component" value="Unassembled WGS sequence"/>
</dbReference>
<evidence type="ECO:0000313" key="1">
    <source>
        <dbReference type="EMBL" id="MFI7438897.1"/>
    </source>
</evidence>
<accession>A0ABW7ZY14</accession>
<evidence type="ECO:0008006" key="3">
    <source>
        <dbReference type="Google" id="ProtNLM"/>
    </source>
</evidence>
<keyword evidence="2" id="KW-1185">Reference proteome</keyword>
<dbReference type="RefSeq" id="WP_101787508.1">
    <property type="nucleotide sequence ID" value="NZ_JBITMB010000001.1"/>
</dbReference>
<proteinExistence type="predicted"/>
<organism evidence="1 2">
    <name type="scientific">Nonomuraea indica</name>
    <dbReference type="NCBI Taxonomy" id="1581193"/>
    <lineage>
        <taxon>Bacteria</taxon>
        <taxon>Bacillati</taxon>
        <taxon>Actinomycetota</taxon>
        <taxon>Actinomycetes</taxon>
        <taxon>Streptosporangiales</taxon>
        <taxon>Streptosporangiaceae</taxon>
        <taxon>Nonomuraea</taxon>
    </lineage>
</organism>